<feature type="region of interest" description="Disordered" evidence="2">
    <location>
        <begin position="185"/>
        <end position="226"/>
    </location>
</feature>
<dbReference type="HOGENOM" id="CLU_475708_0_0_1"/>
<feature type="compositionally biased region" description="Basic residues" evidence="2">
    <location>
        <begin position="185"/>
        <end position="194"/>
    </location>
</feature>
<keyword evidence="1" id="KW-0175">Coiled coil</keyword>
<dbReference type="RefSeq" id="XP_009541918.1">
    <property type="nucleotide sequence ID" value="XM_009543623.1"/>
</dbReference>
<evidence type="ECO:0000313" key="3">
    <source>
        <dbReference type="EMBL" id="ETW85022.1"/>
    </source>
</evidence>
<feature type="region of interest" description="Disordered" evidence="2">
    <location>
        <begin position="257"/>
        <end position="313"/>
    </location>
</feature>
<name>W4KGQ0_HETIT</name>
<gene>
    <name evidence="3" type="ORF">HETIRDRAFT_448282</name>
</gene>
<feature type="region of interest" description="Disordered" evidence="2">
    <location>
        <begin position="1"/>
        <end position="21"/>
    </location>
</feature>
<protein>
    <submittedName>
        <fullName evidence="3">Uncharacterized protein</fullName>
    </submittedName>
</protein>
<dbReference type="KEGG" id="hir:HETIRDRAFT_448282"/>
<dbReference type="InParanoid" id="W4KGQ0"/>
<dbReference type="Proteomes" id="UP000030671">
    <property type="component" value="Unassembled WGS sequence"/>
</dbReference>
<feature type="compositionally biased region" description="Pro residues" evidence="2">
    <location>
        <begin position="464"/>
        <end position="473"/>
    </location>
</feature>
<evidence type="ECO:0000256" key="1">
    <source>
        <dbReference type="SAM" id="Coils"/>
    </source>
</evidence>
<evidence type="ECO:0000313" key="4">
    <source>
        <dbReference type="Proteomes" id="UP000030671"/>
    </source>
</evidence>
<accession>W4KGQ0</accession>
<dbReference type="EMBL" id="KI925455">
    <property type="protein sequence ID" value="ETW85022.1"/>
    <property type="molecule type" value="Genomic_DNA"/>
</dbReference>
<feature type="compositionally biased region" description="Basic and acidic residues" evidence="2">
    <location>
        <begin position="284"/>
        <end position="298"/>
    </location>
</feature>
<proteinExistence type="predicted"/>
<keyword evidence="4" id="KW-1185">Reference proteome</keyword>
<dbReference type="eggNOG" id="ENOG502SNQI">
    <property type="taxonomic scope" value="Eukaryota"/>
</dbReference>
<organism evidence="3 4">
    <name type="scientific">Heterobasidion irregulare (strain TC 32-1)</name>
    <dbReference type="NCBI Taxonomy" id="747525"/>
    <lineage>
        <taxon>Eukaryota</taxon>
        <taxon>Fungi</taxon>
        <taxon>Dikarya</taxon>
        <taxon>Basidiomycota</taxon>
        <taxon>Agaricomycotina</taxon>
        <taxon>Agaricomycetes</taxon>
        <taxon>Russulales</taxon>
        <taxon>Bondarzewiaceae</taxon>
        <taxon>Heterobasidion</taxon>
        <taxon>Heterobasidion annosum species complex</taxon>
    </lineage>
</organism>
<dbReference type="OrthoDB" id="3268221at2759"/>
<feature type="coiled-coil region" evidence="1">
    <location>
        <begin position="92"/>
        <end position="147"/>
    </location>
</feature>
<feature type="region of interest" description="Disordered" evidence="2">
    <location>
        <begin position="425"/>
        <end position="494"/>
    </location>
</feature>
<evidence type="ECO:0000256" key="2">
    <source>
        <dbReference type="SAM" id="MobiDB-lite"/>
    </source>
</evidence>
<reference evidence="3 4" key="1">
    <citation type="journal article" date="2012" name="New Phytol.">
        <title>Insight into trade-off between wood decay and parasitism from the genome of a fungal forest pathogen.</title>
        <authorList>
            <person name="Olson A."/>
            <person name="Aerts A."/>
            <person name="Asiegbu F."/>
            <person name="Belbahri L."/>
            <person name="Bouzid O."/>
            <person name="Broberg A."/>
            <person name="Canback B."/>
            <person name="Coutinho P.M."/>
            <person name="Cullen D."/>
            <person name="Dalman K."/>
            <person name="Deflorio G."/>
            <person name="van Diepen L.T."/>
            <person name="Dunand C."/>
            <person name="Duplessis S."/>
            <person name="Durling M."/>
            <person name="Gonthier P."/>
            <person name="Grimwood J."/>
            <person name="Fossdal C.G."/>
            <person name="Hansson D."/>
            <person name="Henrissat B."/>
            <person name="Hietala A."/>
            <person name="Himmelstrand K."/>
            <person name="Hoffmeister D."/>
            <person name="Hogberg N."/>
            <person name="James T.Y."/>
            <person name="Karlsson M."/>
            <person name="Kohler A."/>
            <person name="Kues U."/>
            <person name="Lee Y.H."/>
            <person name="Lin Y.C."/>
            <person name="Lind M."/>
            <person name="Lindquist E."/>
            <person name="Lombard V."/>
            <person name="Lucas S."/>
            <person name="Lunden K."/>
            <person name="Morin E."/>
            <person name="Murat C."/>
            <person name="Park J."/>
            <person name="Raffaello T."/>
            <person name="Rouze P."/>
            <person name="Salamov A."/>
            <person name="Schmutz J."/>
            <person name="Solheim H."/>
            <person name="Stahlberg J."/>
            <person name="Velez H."/>
            <person name="de Vries R.P."/>
            <person name="Wiebenga A."/>
            <person name="Woodward S."/>
            <person name="Yakovlev I."/>
            <person name="Garbelotto M."/>
            <person name="Martin F."/>
            <person name="Grigoriev I.V."/>
            <person name="Stenlid J."/>
        </authorList>
    </citation>
    <scope>NUCLEOTIDE SEQUENCE [LARGE SCALE GENOMIC DNA]</scope>
    <source>
        <strain evidence="3 4">TC 32-1</strain>
    </source>
</reference>
<sequence length="573" mass="64340">MEDGDYVSSASSSDDIIQEKDKSFSASNRRVLTQVLARKDRDAKKVHELLRLAFSKLDQETQRAVDAERRATECLVRARNAIDARTLAEAEAARTREELGMYKVQLDQAQREILRAQEVLDSLEARRRDAEDEAARARSVARKLQEQRAVDLAREEGRKAGWREGVERGWRMGWEEALEGRRVRNGRTRPRPRRSLQEVLFEDEGPEEPRVEYEQSSEESSLVNVPSRGVPEAGNGFALPFDGAPHEQTHHIPAITTPVPTLTTPFRPPPPDSTRFDPGLGRQRTHERVREQSRHRTPEPTYVRYQTPDPVPIRYQAPDVRRHHTHEPRFAPPATYDYVVDSAPAPIRPTTPSSHSRPYGPHDDEPSPIRPLASFLSPIHRPISVPPDGFIPYALDLANDTGQAAIRLPPPHELADPIRGRHNPVVVISTPEGGSPAPVGSASDDGPRASTSRMGDMRNGSAPRRPPVPPSAIPPRISKEPSSHSRASTHLSEYELLHPPQKIASMRIVPQKDRELCRHSVLTLVRIIVAVNMLIDEPHHVAVHVLRARLCFLCLWLHLLSSWPAHIPDQALL</sequence>
<feature type="region of interest" description="Disordered" evidence="2">
    <location>
        <begin position="342"/>
        <end position="372"/>
    </location>
</feature>
<dbReference type="AlphaFoldDB" id="W4KGQ0"/>
<dbReference type="GeneID" id="20675844"/>